<evidence type="ECO:0000313" key="3">
    <source>
        <dbReference type="Proteomes" id="UP000541154"/>
    </source>
</evidence>
<accession>A0A8H6E6T7</accession>
<reference evidence="2 3" key="1">
    <citation type="submission" date="2019-04" db="EMBL/GenBank/DDBJ databases">
        <title>Aspergillus burnettii sp. nov., novel species from soil in southeast Queensland.</title>
        <authorList>
            <person name="Gilchrist C.L.M."/>
            <person name="Pitt J.I."/>
            <person name="Lange L."/>
            <person name="Lacey H.J."/>
            <person name="Vuong D."/>
            <person name="Midgley D.J."/>
            <person name="Greenfield P."/>
            <person name="Bradbury M."/>
            <person name="Lacey E."/>
            <person name="Busk P.K."/>
            <person name="Pilgaard B."/>
            <person name="Chooi Y.H."/>
            <person name="Piggott A.M."/>
        </authorList>
    </citation>
    <scope>NUCLEOTIDE SEQUENCE [LARGE SCALE GENOMIC DNA]</scope>
    <source>
        <strain evidence="2 3">FRR 5400</strain>
    </source>
</reference>
<comment type="caution">
    <text evidence="2">The sequence shown here is derived from an EMBL/GenBank/DDBJ whole genome shotgun (WGS) entry which is preliminary data.</text>
</comment>
<dbReference type="SUPFAM" id="SSF55658">
    <property type="entry name" value="L9 N-domain-like"/>
    <property type="match status" value="1"/>
</dbReference>
<dbReference type="Proteomes" id="UP000541154">
    <property type="component" value="Unassembled WGS sequence"/>
</dbReference>
<protein>
    <recommendedName>
        <fullName evidence="1">Ribonuclease H1 N-terminal domain-containing protein</fullName>
    </recommendedName>
</protein>
<dbReference type="Gene3D" id="3.40.970.10">
    <property type="entry name" value="Ribonuclease H1, N-terminal domain"/>
    <property type="match status" value="1"/>
</dbReference>
<dbReference type="InterPro" id="IPR037056">
    <property type="entry name" value="RNase_H1_N_sf"/>
</dbReference>
<keyword evidence="3" id="KW-1185">Reference proteome</keyword>
<evidence type="ECO:0000259" key="1">
    <source>
        <dbReference type="Pfam" id="PF01693"/>
    </source>
</evidence>
<proteinExistence type="predicted"/>
<evidence type="ECO:0000313" key="2">
    <source>
        <dbReference type="EMBL" id="KAF5861556.1"/>
    </source>
</evidence>
<dbReference type="AlphaFoldDB" id="A0A8H6E6T7"/>
<feature type="domain" description="Ribonuclease H1 N-terminal" evidence="1">
    <location>
        <begin position="73"/>
        <end position="118"/>
    </location>
</feature>
<sequence length="161" mass="18511">MVYLPSQHMRISLSLFRRGDAHPRMTGCDSRNKSFHTLQEAQSFMEENGVNRPTLVIKDGAGKTTPLRGDKAFYAVANGSNPGIYPYYYDSGKTEPKVKEYSGACYKHFRTRAQAEAFIEDWKNAYADVCRREIKAELDRGFRPPDMKLNLDILRELLYMT</sequence>
<name>A0A8H6E6T7_PETAA</name>
<organism evidence="2 3">
    <name type="scientific">Petromyces alliaceus</name>
    <name type="common">Aspergillus alliaceus</name>
    <dbReference type="NCBI Taxonomy" id="209559"/>
    <lineage>
        <taxon>Eukaryota</taxon>
        <taxon>Fungi</taxon>
        <taxon>Dikarya</taxon>
        <taxon>Ascomycota</taxon>
        <taxon>Pezizomycotina</taxon>
        <taxon>Eurotiomycetes</taxon>
        <taxon>Eurotiomycetidae</taxon>
        <taxon>Eurotiales</taxon>
        <taxon>Aspergillaceae</taxon>
        <taxon>Aspergillus</taxon>
        <taxon>Aspergillus subgen. Circumdati</taxon>
    </lineage>
</organism>
<dbReference type="InterPro" id="IPR009027">
    <property type="entry name" value="Ribosomal_bL9/RNase_H1_N"/>
</dbReference>
<gene>
    <name evidence="2" type="ORF">ETB97_012805</name>
</gene>
<dbReference type="Pfam" id="PF01693">
    <property type="entry name" value="Cauli_VI"/>
    <property type="match status" value="1"/>
</dbReference>
<dbReference type="EMBL" id="SPNV01000096">
    <property type="protein sequence ID" value="KAF5861556.1"/>
    <property type="molecule type" value="Genomic_DNA"/>
</dbReference>
<dbReference type="InterPro" id="IPR011320">
    <property type="entry name" value="RNase_H1_N"/>
</dbReference>